<feature type="transmembrane region" description="Helical" evidence="1">
    <location>
        <begin position="148"/>
        <end position="169"/>
    </location>
</feature>
<keyword evidence="1" id="KW-0812">Transmembrane</keyword>
<gene>
    <name evidence="2" type="ORF">PMAYCL1PPCAC_23188</name>
</gene>
<dbReference type="EMBL" id="BTRK01000005">
    <property type="protein sequence ID" value="GMR52993.1"/>
    <property type="molecule type" value="Genomic_DNA"/>
</dbReference>
<dbReference type="AlphaFoldDB" id="A0AAN5I5G3"/>
<keyword evidence="3" id="KW-1185">Reference proteome</keyword>
<feature type="non-terminal residue" evidence="2">
    <location>
        <position position="1"/>
    </location>
</feature>
<evidence type="ECO:0008006" key="4">
    <source>
        <dbReference type="Google" id="ProtNLM"/>
    </source>
</evidence>
<sequence length="193" mass="21910">RGGGGHYSKPRENQTITSTVIYSALFQNESSVFSSRSEKMLRVSHPHSPVTIKDELVYFWDQKYLPIAEWNQCSEYVTSNSKQKVKFCNVSEMARCSRRMDSASELRPFSFYSSSSSFLTSFAWLCPNKTVCCEWECCSPHQDAPFDFFLFLLVLFFIILFVGGTIGIVSESPFKKPQQYAPPSVGRAATTNL</sequence>
<name>A0AAN5I5G3_9BILA</name>
<evidence type="ECO:0000313" key="3">
    <source>
        <dbReference type="Proteomes" id="UP001328107"/>
    </source>
</evidence>
<protein>
    <recommendedName>
        <fullName evidence="4">CX domain-containing protein</fullName>
    </recommendedName>
</protein>
<dbReference type="PANTHER" id="PTHR47520:SF13">
    <property type="entry name" value="PROTEIN CBG10012"/>
    <property type="match status" value="1"/>
</dbReference>
<reference evidence="3" key="1">
    <citation type="submission" date="2022-10" db="EMBL/GenBank/DDBJ databases">
        <title>Genome assembly of Pristionchus species.</title>
        <authorList>
            <person name="Yoshida K."/>
            <person name="Sommer R.J."/>
        </authorList>
    </citation>
    <scope>NUCLEOTIDE SEQUENCE [LARGE SCALE GENOMIC DNA]</scope>
    <source>
        <strain evidence="3">RS5460</strain>
    </source>
</reference>
<evidence type="ECO:0000313" key="2">
    <source>
        <dbReference type="EMBL" id="GMR52993.1"/>
    </source>
</evidence>
<keyword evidence="1" id="KW-1133">Transmembrane helix</keyword>
<dbReference type="Proteomes" id="UP001328107">
    <property type="component" value="Unassembled WGS sequence"/>
</dbReference>
<evidence type="ECO:0000256" key="1">
    <source>
        <dbReference type="SAM" id="Phobius"/>
    </source>
</evidence>
<comment type="caution">
    <text evidence="2">The sequence shown here is derived from an EMBL/GenBank/DDBJ whole genome shotgun (WGS) entry which is preliminary data.</text>
</comment>
<organism evidence="2 3">
    <name type="scientific">Pristionchus mayeri</name>
    <dbReference type="NCBI Taxonomy" id="1317129"/>
    <lineage>
        <taxon>Eukaryota</taxon>
        <taxon>Metazoa</taxon>
        <taxon>Ecdysozoa</taxon>
        <taxon>Nematoda</taxon>
        <taxon>Chromadorea</taxon>
        <taxon>Rhabditida</taxon>
        <taxon>Rhabditina</taxon>
        <taxon>Diplogasteromorpha</taxon>
        <taxon>Diplogasteroidea</taxon>
        <taxon>Neodiplogasteridae</taxon>
        <taxon>Pristionchus</taxon>
    </lineage>
</organism>
<accession>A0AAN5I5G3</accession>
<keyword evidence="1" id="KW-0472">Membrane</keyword>
<dbReference type="PANTHER" id="PTHR47520">
    <property type="entry name" value="CX DOMAIN-CONTAINING PROTEIN-RELATED"/>
    <property type="match status" value="1"/>
</dbReference>
<proteinExistence type="predicted"/>